<sequence>MTKFRKNEREVTWSLLQCMRASLDVPYNTIVVDTYILIQKYLRLFRQNLNDQNQFNYRPDPNDCFNSNCLNRNIYFSYNDINTVNSNYQNTPNSTINSTTNFNGNVNKPQYYDNSNVINNRMNNENDLYKIIISAFFLALKMNNMFRSLDRIFTSLVRCVNQLQEIFGNDSEISIKCFIGLENYTQGDLNFFSDALKNELISKYELDILRSNNFLSHVEQNPFKTFKRLSKRFKWGSFSQCEKITYFVCKIIKNPRILDLPPEIVAAASTAASYADTETPKCVYDWIESKKNENFYAFDTAIAICCK</sequence>
<accession>A0A1J4JE83</accession>
<protein>
    <submittedName>
        <fullName evidence="1">Uncharacterized protein</fullName>
    </submittedName>
</protein>
<organism evidence="1 2">
    <name type="scientific">Tritrichomonas foetus</name>
    <dbReference type="NCBI Taxonomy" id="1144522"/>
    <lineage>
        <taxon>Eukaryota</taxon>
        <taxon>Metamonada</taxon>
        <taxon>Parabasalia</taxon>
        <taxon>Tritrichomonadida</taxon>
        <taxon>Tritrichomonadidae</taxon>
        <taxon>Tritrichomonas</taxon>
    </lineage>
</organism>
<evidence type="ECO:0000313" key="2">
    <source>
        <dbReference type="Proteomes" id="UP000179807"/>
    </source>
</evidence>
<reference evidence="1" key="1">
    <citation type="submission" date="2016-10" db="EMBL/GenBank/DDBJ databases">
        <authorList>
            <person name="Benchimol M."/>
            <person name="Almeida L.G."/>
            <person name="Vasconcelos A.T."/>
            <person name="Perreira-Neves A."/>
            <person name="Rosa I.A."/>
            <person name="Tasca T."/>
            <person name="Bogo M.R."/>
            <person name="de Souza W."/>
        </authorList>
    </citation>
    <scope>NUCLEOTIDE SEQUENCE [LARGE SCALE GENOMIC DNA]</scope>
    <source>
        <strain evidence="1">K</strain>
    </source>
</reference>
<evidence type="ECO:0000313" key="1">
    <source>
        <dbReference type="EMBL" id="OHS97466.1"/>
    </source>
</evidence>
<comment type="caution">
    <text evidence="1">The sequence shown here is derived from an EMBL/GenBank/DDBJ whole genome shotgun (WGS) entry which is preliminary data.</text>
</comment>
<dbReference type="AlphaFoldDB" id="A0A1J4JE83"/>
<dbReference type="GeneID" id="94845469"/>
<name>A0A1J4JE83_9EUKA</name>
<dbReference type="Proteomes" id="UP000179807">
    <property type="component" value="Unassembled WGS sequence"/>
</dbReference>
<gene>
    <name evidence="1" type="ORF">TRFO_36328</name>
</gene>
<proteinExistence type="predicted"/>
<keyword evidence="2" id="KW-1185">Reference proteome</keyword>
<dbReference type="RefSeq" id="XP_068350603.1">
    <property type="nucleotide sequence ID" value="XM_068510765.1"/>
</dbReference>
<dbReference type="EMBL" id="MLAK01001114">
    <property type="protein sequence ID" value="OHS97466.1"/>
    <property type="molecule type" value="Genomic_DNA"/>
</dbReference>
<dbReference type="VEuPathDB" id="TrichDB:TRFO_36328"/>